<reference evidence="1 2" key="1">
    <citation type="submission" date="2023-03" db="EMBL/GenBank/DDBJ databases">
        <title>High recombination rates correlate with genetic variation in Cardiocondyla obscurior ants.</title>
        <authorList>
            <person name="Errbii M."/>
        </authorList>
    </citation>
    <scope>NUCLEOTIDE SEQUENCE [LARGE SCALE GENOMIC DNA]</scope>
    <source>
        <strain evidence="1">Alpha-2009</strain>
        <tissue evidence="1">Whole body</tissue>
    </source>
</reference>
<evidence type="ECO:0000313" key="2">
    <source>
        <dbReference type="Proteomes" id="UP001430953"/>
    </source>
</evidence>
<protein>
    <recommendedName>
        <fullName evidence="3">Cilia- and flagella-associated protein 43</fullName>
    </recommendedName>
</protein>
<dbReference type="Proteomes" id="UP001430953">
    <property type="component" value="Unassembled WGS sequence"/>
</dbReference>
<keyword evidence="2" id="KW-1185">Reference proteome</keyword>
<evidence type="ECO:0000313" key="1">
    <source>
        <dbReference type="EMBL" id="KAL0123295.1"/>
    </source>
</evidence>
<evidence type="ECO:0008006" key="3">
    <source>
        <dbReference type="Google" id="ProtNLM"/>
    </source>
</evidence>
<accession>A0AAW2G745</accession>
<organism evidence="1 2">
    <name type="scientific">Cardiocondyla obscurior</name>
    <dbReference type="NCBI Taxonomy" id="286306"/>
    <lineage>
        <taxon>Eukaryota</taxon>
        <taxon>Metazoa</taxon>
        <taxon>Ecdysozoa</taxon>
        <taxon>Arthropoda</taxon>
        <taxon>Hexapoda</taxon>
        <taxon>Insecta</taxon>
        <taxon>Pterygota</taxon>
        <taxon>Neoptera</taxon>
        <taxon>Endopterygota</taxon>
        <taxon>Hymenoptera</taxon>
        <taxon>Apocrita</taxon>
        <taxon>Aculeata</taxon>
        <taxon>Formicoidea</taxon>
        <taxon>Formicidae</taxon>
        <taxon>Myrmicinae</taxon>
        <taxon>Cardiocondyla</taxon>
    </lineage>
</organism>
<dbReference type="AlphaFoldDB" id="A0AAW2G745"/>
<proteinExistence type="predicted"/>
<comment type="caution">
    <text evidence="1">The sequence shown here is derived from an EMBL/GenBank/DDBJ whole genome shotgun (WGS) entry which is preliminary data.</text>
</comment>
<gene>
    <name evidence="1" type="ORF">PUN28_005674</name>
</gene>
<name>A0AAW2G745_9HYME</name>
<dbReference type="EMBL" id="JADYXP020000005">
    <property type="protein sequence ID" value="KAL0123295.1"/>
    <property type="molecule type" value="Genomic_DNA"/>
</dbReference>
<sequence length="518" mass="60049">MHIDIGDDKFTPRHFIVCSFYDVETCFCWDGNKLVTFPYTKDSLIRNHRVIITPAPIKKIQFFNNRAFLICTPQGAYKVSRNGELAILSKNALGMGGEFFQVLVTWNNCVYLDDKQVKSSLLLFSLVPYLNETVCTFSLNPENIELNFMRCFTAGWEVNGNLCIIAHHKKLYILRDSTTQLVYTSENPILNILSVKKVDKVTGFLLLVEDINIVILVHNRNNKLIFEKIYLGENVKDRIVLCAGFSLHTENTLWIVCCDKFKTYFIKKGLFDSAVQQMRVLEKTFICMQHYNSNIILGLSQKKELIELSVKEEEEFLSADNNIVLCTEMFENTDIIMQKICAKVKELKVLYDDLTDKQNQLKKINLYAAKQKLQINTSIEVSRLYKHRYIGLSISDQLPKDSYVVFTFTSKNQNTFCLKKITETPFTIKMPVNENQVVYSSFINMDLITLINEQRPWCLIQNFVDSPPQDLKKKRYSKKDKTAYINTKIASLQHLITEKKDLNITKLSEIKKKIRAEL</sequence>